<dbReference type="AlphaFoldDB" id="A0A5C6Z1I7"/>
<dbReference type="SUPFAM" id="SSF81901">
    <property type="entry name" value="HCP-like"/>
    <property type="match status" value="1"/>
</dbReference>
<reference evidence="2 3" key="1">
    <citation type="submission" date="2019-08" db="EMBL/GenBank/DDBJ databases">
        <title>Genome of Aequorivita antarctica SW49 (type strain).</title>
        <authorList>
            <person name="Bowman J.P."/>
        </authorList>
    </citation>
    <scope>NUCLEOTIDE SEQUENCE [LARGE SCALE GENOMIC DNA]</scope>
    <source>
        <strain evidence="2 3">SW49</strain>
    </source>
</reference>
<sequence>MSLFKKDIYKNLRPKKVNSFMGINLPDFPSINDIEYKDALIYPRFVFKDEGEKAIFETSDYKKISSILGNTTLKIESIFNYENKQYRISDISVEVLDIVIDYSNGHTDYFIGNPIPFHLEIRVKVKNTNLYEIANDFANKSYKLIEQEKELTDAEKFKLIEFQAEAEKCYLKLINNIEFPELYFNYGIFKSSCGLNDEAIELIKKALKLEPNNPKINYGLGFEYGKLRENKLEYYYMKKASELDYEEAKVYLKEYFPNGI</sequence>
<gene>
    <name evidence="2" type="ORF">ESU54_05390</name>
</gene>
<evidence type="ECO:0000313" key="2">
    <source>
        <dbReference type="EMBL" id="TXD73904.1"/>
    </source>
</evidence>
<evidence type="ECO:0000313" key="3">
    <source>
        <dbReference type="Proteomes" id="UP000321497"/>
    </source>
</evidence>
<dbReference type="PROSITE" id="PS50005">
    <property type="entry name" value="TPR"/>
    <property type="match status" value="1"/>
</dbReference>
<dbReference type="Proteomes" id="UP000321497">
    <property type="component" value="Unassembled WGS sequence"/>
</dbReference>
<dbReference type="RefSeq" id="WP_111843470.1">
    <property type="nucleotide sequence ID" value="NZ_UEGI01000002.1"/>
</dbReference>
<organism evidence="2 3">
    <name type="scientific">Aequorivita antarctica</name>
    <dbReference type="NCBI Taxonomy" id="153266"/>
    <lineage>
        <taxon>Bacteria</taxon>
        <taxon>Pseudomonadati</taxon>
        <taxon>Bacteroidota</taxon>
        <taxon>Flavobacteriia</taxon>
        <taxon>Flavobacteriales</taxon>
        <taxon>Flavobacteriaceae</taxon>
        <taxon>Aequorivita</taxon>
    </lineage>
</organism>
<dbReference type="EMBL" id="VORT01000003">
    <property type="protein sequence ID" value="TXD73904.1"/>
    <property type="molecule type" value="Genomic_DNA"/>
</dbReference>
<keyword evidence="3" id="KW-1185">Reference proteome</keyword>
<dbReference type="InterPro" id="IPR019734">
    <property type="entry name" value="TPR_rpt"/>
</dbReference>
<feature type="repeat" description="TPR" evidence="1">
    <location>
        <begin position="180"/>
        <end position="213"/>
    </location>
</feature>
<dbReference type="Gene3D" id="1.25.40.10">
    <property type="entry name" value="Tetratricopeptide repeat domain"/>
    <property type="match status" value="1"/>
</dbReference>
<keyword evidence="1" id="KW-0802">TPR repeat</keyword>
<protein>
    <submittedName>
        <fullName evidence="2">Uncharacterized protein</fullName>
    </submittedName>
</protein>
<comment type="caution">
    <text evidence="2">The sequence shown here is derived from an EMBL/GenBank/DDBJ whole genome shotgun (WGS) entry which is preliminary data.</text>
</comment>
<evidence type="ECO:0000256" key="1">
    <source>
        <dbReference type="PROSITE-ProRule" id="PRU00339"/>
    </source>
</evidence>
<dbReference type="OrthoDB" id="1465784at2"/>
<accession>A0A5C6Z1I7</accession>
<name>A0A5C6Z1I7_9FLAO</name>
<dbReference type="InterPro" id="IPR011990">
    <property type="entry name" value="TPR-like_helical_dom_sf"/>
</dbReference>
<proteinExistence type="predicted"/>